<name>A0A6I3SL23_HELMO</name>
<dbReference type="Gene3D" id="3.40.50.2000">
    <property type="entry name" value="Glycogen Phosphorylase B"/>
    <property type="match status" value="1"/>
</dbReference>
<dbReference type="AlphaFoldDB" id="A0A6I3SL23"/>
<keyword evidence="2" id="KW-1185">Reference proteome</keyword>
<comment type="caution">
    <text evidence="1">The sequence shown here is derived from an EMBL/GenBank/DDBJ whole genome shotgun (WGS) entry which is preliminary data.</text>
</comment>
<evidence type="ECO:0000313" key="2">
    <source>
        <dbReference type="Proteomes" id="UP000430670"/>
    </source>
</evidence>
<evidence type="ECO:0000313" key="1">
    <source>
        <dbReference type="EMBL" id="MTV49641.1"/>
    </source>
</evidence>
<organism evidence="1 2">
    <name type="scientific">Heliobacterium mobile</name>
    <name type="common">Heliobacillus mobilis</name>
    <dbReference type="NCBI Taxonomy" id="28064"/>
    <lineage>
        <taxon>Bacteria</taxon>
        <taxon>Bacillati</taxon>
        <taxon>Bacillota</taxon>
        <taxon>Clostridia</taxon>
        <taxon>Eubacteriales</taxon>
        <taxon>Heliobacteriaceae</taxon>
        <taxon>Heliobacterium</taxon>
    </lineage>
</organism>
<proteinExistence type="predicted"/>
<dbReference type="EMBL" id="WNKU01000013">
    <property type="protein sequence ID" value="MTV49641.1"/>
    <property type="molecule type" value="Genomic_DNA"/>
</dbReference>
<reference evidence="1 2" key="1">
    <citation type="submission" date="2019-11" db="EMBL/GenBank/DDBJ databases">
        <title>Whole-genome sequence of a the green, strictly anaerobic photosynthetic bacterium Heliobacillus mobilis DSM 6151.</title>
        <authorList>
            <person name="Kyndt J.A."/>
            <person name="Meyer T.E."/>
        </authorList>
    </citation>
    <scope>NUCLEOTIDE SEQUENCE [LARGE SCALE GENOMIC DNA]</scope>
    <source>
        <strain evidence="1 2">DSM 6151</strain>
    </source>
</reference>
<protein>
    <recommendedName>
        <fullName evidence="3">UDP-2,4-diacetamido-2,4, 6-trideoxy-beta-L-altropyranose hydrolase</fullName>
    </recommendedName>
</protein>
<accession>A0A6I3SL23</accession>
<dbReference type="Proteomes" id="UP000430670">
    <property type="component" value="Unassembled WGS sequence"/>
</dbReference>
<dbReference type="RefSeq" id="WP_155476741.1">
    <property type="nucleotide sequence ID" value="NZ_WNKU01000013.1"/>
</dbReference>
<dbReference type="Gene3D" id="3.40.50.11190">
    <property type="match status" value="1"/>
</dbReference>
<dbReference type="OrthoDB" id="9805604at2"/>
<evidence type="ECO:0008006" key="3">
    <source>
        <dbReference type="Google" id="ProtNLM"/>
    </source>
</evidence>
<gene>
    <name evidence="1" type="ORF">GJ688_11710</name>
</gene>
<sequence>MSIKKGIHRKVLFYFDIGPGIGLGHAMRCIALAEAFRDQSFQPVLLGEGQAELESLAPGLFFPLPAHDRDYFFTDPEGWVRELCCDAYQIFVVDSYRMPLEQLDRYRQAGLYVVYMDDFYSSPIGCNLVINGSLAAEGAEYTFCHDEGIYLAGPHYALLRQQVRTIRTKRIKEKVPLSESPLEANAPVPIAMHQSVKLRVLVTVGGDDVQGHLPSILAGLELFISNCQEINDFRVHVVLGPFMKPPTAAWDRHWIQWHKPPINILDLAASVDMAIIAAGVTLQEMLCIGVPILLVLQADNQLLSAKVAISGGMSISLHPELQAMDWDGSVSRLAPLDPRFIAGQLHRLFAGLEAQRIVQCGMLKMDGLGAARCVSVALEHAKAICR</sequence>